<dbReference type="AlphaFoldDB" id="A0AA40AIW7"/>
<name>A0AA40AIW7_9PEZI</name>
<gene>
    <name evidence="2" type="ORF">B0T21DRAFT_415311</name>
</gene>
<dbReference type="Proteomes" id="UP001172159">
    <property type="component" value="Unassembled WGS sequence"/>
</dbReference>
<protein>
    <submittedName>
        <fullName evidence="2">Uncharacterized protein</fullName>
    </submittedName>
</protein>
<proteinExistence type="predicted"/>
<feature type="region of interest" description="Disordered" evidence="1">
    <location>
        <begin position="210"/>
        <end position="252"/>
    </location>
</feature>
<feature type="compositionally biased region" description="Polar residues" evidence="1">
    <location>
        <begin position="235"/>
        <end position="244"/>
    </location>
</feature>
<keyword evidence="3" id="KW-1185">Reference proteome</keyword>
<organism evidence="2 3">
    <name type="scientific">Apiosordaria backusii</name>
    <dbReference type="NCBI Taxonomy" id="314023"/>
    <lineage>
        <taxon>Eukaryota</taxon>
        <taxon>Fungi</taxon>
        <taxon>Dikarya</taxon>
        <taxon>Ascomycota</taxon>
        <taxon>Pezizomycotina</taxon>
        <taxon>Sordariomycetes</taxon>
        <taxon>Sordariomycetidae</taxon>
        <taxon>Sordariales</taxon>
        <taxon>Lasiosphaeriaceae</taxon>
        <taxon>Apiosordaria</taxon>
    </lineage>
</organism>
<sequence length="252" mass="28567">MYEHAYALKNKALQAHKRPHSDDDITLEQVKRLKGIWKTDEKPTTLKGIANDLPASLKPLLIARLGPQSLAQSLKKKMTTIGRALHDECYDWKKTGTNNNTIASAMVRFIKPIREISEIDHPDALGEAYKLVFVAKNLWYNSDGGYDEDTQYEDKQIDQLLLEIINKKREAGHRWKWADDVKDLDAQAEDRAAHGIEPWYAESRKALKELVDGDNSGANKEGLRSEGPRKMIERSGQSCETSSLDPRCPARN</sequence>
<comment type="caution">
    <text evidence="2">The sequence shown here is derived from an EMBL/GenBank/DDBJ whole genome shotgun (WGS) entry which is preliminary data.</text>
</comment>
<accession>A0AA40AIW7</accession>
<evidence type="ECO:0000313" key="3">
    <source>
        <dbReference type="Proteomes" id="UP001172159"/>
    </source>
</evidence>
<reference evidence="2" key="1">
    <citation type="submission" date="2023-06" db="EMBL/GenBank/DDBJ databases">
        <title>Genome-scale phylogeny and comparative genomics of the fungal order Sordariales.</title>
        <authorList>
            <consortium name="Lawrence Berkeley National Laboratory"/>
            <person name="Hensen N."/>
            <person name="Bonometti L."/>
            <person name="Westerberg I."/>
            <person name="Brannstrom I.O."/>
            <person name="Guillou S."/>
            <person name="Cros-Aarteil S."/>
            <person name="Calhoun S."/>
            <person name="Haridas S."/>
            <person name="Kuo A."/>
            <person name="Mondo S."/>
            <person name="Pangilinan J."/>
            <person name="Riley R."/>
            <person name="Labutti K."/>
            <person name="Andreopoulos B."/>
            <person name="Lipzen A."/>
            <person name="Chen C."/>
            <person name="Yanf M."/>
            <person name="Daum C."/>
            <person name="Ng V."/>
            <person name="Clum A."/>
            <person name="Steindorff A."/>
            <person name="Ohm R."/>
            <person name="Martin F."/>
            <person name="Silar P."/>
            <person name="Natvig D."/>
            <person name="Lalanne C."/>
            <person name="Gautier V."/>
            <person name="Ament-Velasquez S.L."/>
            <person name="Kruys A."/>
            <person name="Hutchinson M.I."/>
            <person name="Powell A.J."/>
            <person name="Barry K."/>
            <person name="Miller A.N."/>
            <person name="Grigoriev I.V."/>
            <person name="Debuchy R."/>
            <person name="Gladieux P."/>
            <person name="Thoren M.H."/>
            <person name="Johannesson H."/>
        </authorList>
    </citation>
    <scope>NUCLEOTIDE SEQUENCE</scope>
    <source>
        <strain evidence="2">CBS 540.89</strain>
    </source>
</reference>
<dbReference type="EMBL" id="JAUKTV010000014">
    <property type="protein sequence ID" value="KAK0716595.1"/>
    <property type="molecule type" value="Genomic_DNA"/>
</dbReference>
<evidence type="ECO:0000256" key="1">
    <source>
        <dbReference type="SAM" id="MobiDB-lite"/>
    </source>
</evidence>
<evidence type="ECO:0000313" key="2">
    <source>
        <dbReference type="EMBL" id="KAK0716595.1"/>
    </source>
</evidence>
<feature type="compositionally biased region" description="Basic and acidic residues" evidence="1">
    <location>
        <begin position="221"/>
        <end position="233"/>
    </location>
</feature>